<proteinExistence type="predicted"/>
<evidence type="ECO:0000313" key="1">
    <source>
        <dbReference type="EMBL" id="SHF06308.1"/>
    </source>
</evidence>
<keyword evidence="2" id="KW-1185">Reference proteome</keyword>
<evidence type="ECO:0000313" key="2">
    <source>
        <dbReference type="Proteomes" id="UP000184295"/>
    </source>
</evidence>
<accession>A0A1M4YKV1</accession>
<name>A0A1M4YKV1_9ACTN</name>
<sequence length="188" mass="20368">MAIGTNNSGGYLNATNGASFAEAWTQMVNYLADNTPSNVYVAGADDIEADYSSPAAAINWVNAYNIGENQYNFGYFDFGSGNQTSSWSGADLYQVFSGAPNSYANPELYCPTDINDFPSDTSGSNHIKIWGVVSYPSTGFPGAVCSNRDNSLAQFQANSYNSQYGFPSISYITDMYYFCNGDKTDTFC</sequence>
<protein>
    <submittedName>
        <fullName evidence="1">Uncharacterized protein</fullName>
    </submittedName>
</protein>
<organism evidence="1 2">
    <name type="scientific">Ferrithrix thermotolerans DSM 19514</name>
    <dbReference type="NCBI Taxonomy" id="1121881"/>
    <lineage>
        <taxon>Bacteria</taxon>
        <taxon>Bacillati</taxon>
        <taxon>Actinomycetota</taxon>
        <taxon>Acidimicrobiia</taxon>
        <taxon>Acidimicrobiales</taxon>
        <taxon>Acidimicrobiaceae</taxon>
        <taxon>Ferrithrix</taxon>
    </lineage>
</organism>
<dbReference type="RefSeq" id="WP_072792760.1">
    <property type="nucleotide sequence ID" value="NZ_FQUL01000079.1"/>
</dbReference>
<reference evidence="2" key="1">
    <citation type="submission" date="2016-11" db="EMBL/GenBank/DDBJ databases">
        <authorList>
            <person name="Varghese N."/>
            <person name="Submissions S."/>
        </authorList>
    </citation>
    <scope>NUCLEOTIDE SEQUENCE [LARGE SCALE GENOMIC DNA]</scope>
    <source>
        <strain evidence="2">DSM 19514</strain>
    </source>
</reference>
<dbReference type="EMBL" id="FQUL01000079">
    <property type="protein sequence ID" value="SHF06308.1"/>
    <property type="molecule type" value="Genomic_DNA"/>
</dbReference>
<dbReference type="Proteomes" id="UP000184295">
    <property type="component" value="Unassembled WGS sequence"/>
</dbReference>
<dbReference type="AlphaFoldDB" id="A0A1M4YKV1"/>
<gene>
    <name evidence="1" type="ORF">SAMN02745225_02360</name>
</gene>